<feature type="transmembrane region" description="Helical" evidence="5">
    <location>
        <begin position="56"/>
        <end position="74"/>
    </location>
</feature>
<evidence type="ECO:0000259" key="6">
    <source>
        <dbReference type="PROSITE" id="PS50850"/>
    </source>
</evidence>
<dbReference type="InterPro" id="IPR036259">
    <property type="entry name" value="MFS_trans_sf"/>
</dbReference>
<evidence type="ECO:0000256" key="2">
    <source>
        <dbReference type="ARBA" id="ARBA00022692"/>
    </source>
</evidence>
<evidence type="ECO:0000256" key="1">
    <source>
        <dbReference type="ARBA" id="ARBA00004141"/>
    </source>
</evidence>
<dbReference type="SUPFAM" id="SSF103473">
    <property type="entry name" value="MFS general substrate transporter"/>
    <property type="match status" value="1"/>
</dbReference>
<gene>
    <name evidence="7" type="ORF">CVLEPA_LOCUS3361</name>
</gene>
<feature type="transmembrane region" description="Helical" evidence="5">
    <location>
        <begin position="29"/>
        <end position="50"/>
    </location>
</feature>
<dbReference type="Pfam" id="PF00083">
    <property type="entry name" value="Sugar_tr"/>
    <property type="match status" value="2"/>
</dbReference>
<feature type="transmembrane region" description="Helical" evidence="5">
    <location>
        <begin position="373"/>
        <end position="393"/>
    </location>
</feature>
<dbReference type="InterPro" id="IPR003663">
    <property type="entry name" value="Sugar/inositol_transpt"/>
</dbReference>
<protein>
    <recommendedName>
        <fullName evidence="6">Major facilitator superfamily (MFS) profile domain-containing protein</fullName>
    </recommendedName>
</protein>
<organism evidence="7 8">
    <name type="scientific">Clavelina lepadiformis</name>
    <name type="common">Light-bulb sea squirt</name>
    <name type="synonym">Ascidia lepadiformis</name>
    <dbReference type="NCBI Taxonomy" id="159417"/>
    <lineage>
        <taxon>Eukaryota</taxon>
        <taxon>Metazoa</taxon>
        <taxon>Chordata</taxon>
        <taxon>Tunicata</taxon>
        <taxon>Ascidiacea</taxon>
        <taxon>Aplousobranchia</taxon>
        <taxon>Clavelinidae</taxon>
        <taxon>Clavelina</taxon>
    </lineage>
</organism>
<dbReference type="PROSITE" id="PS00217">
    <property type="entry name" value="SUGAR_TRANSPORT_2"/>
    <property type="match status" value="1"/>
</dbReference>
<comment type="caution">
    <text evidence="7">The sequence shown here is derived from an EMBL/GenBank/DDBJ whole genome shotgun (WGS) entry which is preliminary data.</text>
</comment>
<dbReference type="InterPro" id="IPR020846">
    <property type="entry name" value="MFS_dom"/>
</dbReference>
<proteinExistence type="predicted"/>
<dbReference type="Gene3D" id="1.20.1250.20">
    <property type="entry name" value="MFS general substrate transporter like domains"/>
    <property type="match status" value="2"/>
</dbReference>
<dbReference type="InterPro" id="IPR005829">
    <property type="entry name" value="Sugar_transporter_CS"/>
</dbReference>
<keyword evidence="2 5" id="KW-0812">Transmembrane</keyword>
<feature type="transmembrane region" description="Helical" evidence="5">
    <location>
        <begin position="256"/>
        <end position="278"/>
    </location>
</feature>
<dbReference type="PANTHER" id="PTHR48021">
    <property type="match status" value="1"/>
</dbReference>
<feature type="transmembrane region" description="Helical" evidence="5">
    <location>
        <begin position="336"/>
        <end position="361"/>
    </location>
</feature>
<feature type="transmembrane region" description="Helical" evidence="5">
    <location>
        <begin position="112"/>
        <end position="135"/>
    </location>
</feature>
<dbReference type="PROSITE" id="PS50850">
    <property type="entry name" value="MFS"/>
    <property type="match status" value="1"/>
</dbReference>
<feature type="transmembrane region" description="Helical" evidence="5">
    <location>
        <begin position="231"/>
        <end position="249"/>
    </location>
</feature>
<accession>A0ABP0F1I6</accession>
<comment type="subcellular location">
    <subcellularLocation>
        <location evidence="1">Membrane</location>
        <topology evidence="1">Multi-pass membrane protein</topology>
    </subcellularLocation>
</comment>
<dbReference type="Proteomes" id="UP001642483">
    <property type="component" value="Unassembled WGS sequence"/>
</dbReference>
<evidence type="ECO:0000256" key="5">
    <source>
        <dbReference type="SAM" id="Phobius"/>
    </source>
</evidence>
<feature type="transmembrane region" description="Helical" evidence="5">
    <location>
        <begin position="86"/>
        <end position="106"/>
    </location>
</feature>
<evidence type="ECO:0000313" key="7">
    <source>
        <dbReference type="EMBL" id="CAK8673583.1"/>
    </source>
</evidence>
<evidence type="ECO:0000313" key="8">
    <source>
        <dbReference type="Proteomes" id="UP001642483"/>
    </source>
</evidence>
<feature type="transmembrane region" description="Helical" evidence="5">
    <location>
        <begin position="405"/>
        <end position="422"/>
    </location>
</feature>
<dbReference type="EMBL" id="CAWYQH010000002">
    <property type="protein sequence ID" value="CAK8673583.1"/>
    <property type="molecule type" value="Genomic_DNA"/>
</dbReference>
<keyword evidence="4 5" id="KW-0472">Membrane</keyword>
<keyword evidence="8" id="KW-1185">Reference proteome</keyword>
<sequence length="478" mass="52961">MVWGAMVGSLVCGPLMERLGRLVTMKFNMILYISGWVFIFSHTTVALLYIGRLLTGLAYGITITVVPVYVGEVGPTVIRGLLGASINLFLAIGIMAGYAFGIVFRWPHLAEIGIICASISLILCSILPESPFWLVKKKNNYDAQKAFKHLLGSATPLNAIKLRIASIQESQLENEERFKMKDILNPLFYRPLVIVVVLNSSQQLSGINALMFYVHSIFHAANFDDENLPSIMLGSVQILGLFVSMFLMDKLGRRKLFLVSSVGCGFCFALLGVCMYFISTCKASLEAPTQNMSEDNFPGTSNTTHYAGLHVDINGQNDHFYHYDSNEAKCSFEVSAWIALISSVMFIVLFALGLGPVPFTAIGELIPLQRRDFAGGLATFSNNLFSFVVVKSFPLLSLYTSSHAVFWGFGVINFMIASYAWWKLPETKGRSLQEIQELFAESPQTYRVRDDSSGHIAKKTVEETMLAKSHKEDVLVVA</sequence>
<keyword evidence="3 5" id="KW-1133">Transmembrane helix</keyword>
<name>A0ABP0F1I6_CLALP</name>
<dbReference type="InterPro" id="IPR005828">
    <property type="entry name" value="MFS_sugar_transport-like"/>
</dbReference>
<dbReference type="PANTHER" id="PTHR48021:SF1">
    <property type="entry name" value="GH07001P-RELATED"/>
    <property type="match status" value="1"/>
</dbReference>
<evidence type="ECO:0000256" key="4">
    <source>
        <dbReference type="ARBA" id="ARBA00023136"/>
    </source>
</evidence>
<dbReference type="InterPro" id="IPR050549">
    <property type="entry name" value="MFS_Trehalose_Transporter"/>
</dbReference>
<feature type="transmembrane region" description="Helical" evidence="5">
    <location>
        <begin position="187"/>
        <end position="211"/>
    </location>
</feature>
<feature type="domain" description="Major facilitator superfamily (MFS) profile" evidence="6">
    <location>
        <begin position="1"/>
        <end position="428"/>
    </location>
</feature>
<dbReference type="PRINTS" id="PR00171">
    <property type="entry name" value="SUGRTRNSPORT"/>
</dbReference>
<dbReference type="PROSITE" id="PS00216">
    <property type="entry name" value="SUGAR_TRANSPORT_1"/>
    <property type="match status" value="1"/>
</dbReference>
<evidence type="ECO:0000256" key="3">
    <source>
        <dbReference type="ARBA" id="ARBA00022989"/>
    </source>
</evidence>
<reference evidence="7 8" key="1">
    <citation type="submission" date="2024-02" db="EMBL/GenBank/DDBJ databases">
        <authorList>
            <person name="Daric V."/>
            <person name="Darras S."/>
        </authorList>
    </citation>
    <scope>NUCLEOTIDE SEQUENCE [LARGE SCALE GENOMIC DNA]</scope>
</reference>